<reference evidence="1 2" key="1">
    <citation type="submission" date="2019-06" db="EMBL/GenBank/DDBJ databases">
        <title>Sequencing the genomes of 1000 actinobacteria strains.</title>
        <authorList>
            <person name="Klenk H.-P."/>
        </authorList>
    </citation>
    <scope>NUCLEOTIDE SEQUENCE [LARGE SCALE GENOMIC DNA]</scope>
    <source>
        <strain evidence="1 2">DSM 18082</strain>
    </source>
</reference>
<protein>
    <submittedName>
        <fullName evidence="1">Uncharacterized protein</fullName>
    </submittedName>
</protein>
<evidence type="ECO:0000313" key="1">
    <source>
        <dbReference type="EMBL" id="TQL60941.1"/>
    </source>
</evidence>
<gene>
    <name evidence="1" type="ORF">FB474_2341</name>
</gene>
<comment type="caution">
    <text evidence="1">The sequence shown here is derived from an EMBL/GenBank/DDBJ whole genome shotgun (WGS) entry which is preliminary data.</text>
</comment>
<sequence>MTASLEQPKTTFRERMTSLPSASAISSWRPPSIAAVTAATRTRVPAVAAATRDRMPAAPTREDLARWGSAVASWRPPSWSTVRATTVALFHIAGVEGFAVERTVVDLWDAHEVTPDYARQLVHNAFARDKADRLVVLNADPVTASRITDAAAAHGAAYRTTVSLRLVDLLPFD</sequence>
<organism evidence="1 2">
    <name type="scientific">Oryzihumus leptocrescens</name>
    <dbReference type="NCBI Taxonomy" id="297536"/>
    <lineage>
        <taxon>Bacteria</taxon>
        <taxon>Bacillati</taxon>
        <taxon>Actinomycetota</taxon>
        <taxon>Actinomycetes</taxon>
        <taxon>Micrococcales</taxon>
        <taxon>Intrasporangiaceae</taxon>
        <taxon>Oryzihumus</taxon>
    </lineage>
</organism>
<name>A0A542ZKR5_9MICO</name>
<dbReference type="AlphaFoldDB" id="A0A542ZKR5"/>
<keyword evidence="2" id="KW-1185">Reference proteome</keyword>
<dbReference type="Proteomes" id="UP000319514">
    <property type="component" value="Unassembled WGS sequence"/>
</dbReference>
<evidence type="ECO:0000313" key="2">
    <source>
        <dbReference type="Proteomes" id="UP000319514"/>
    </source>
</evidence>
<dbReference type="RefSeq" id="WP_141788779.1">
    <property type="nucleotide sequence ID" value="NZ_BAAAKX010000007.1"/>
</dbReference>
<accession>A0A542ZKR5</accession>
<proteinExistence type="predicted"/>
<dbReference type="EMBL" id="VFOQ01000001">
    <property type="protein sequence ID" value="TQL60941.1"/>
    <property type="molecule type" value="Genomic_DNA"/>
</dbReference>